<keyword evidence="3" id="KW-1185">Reference proteome</keyword>
<reference evidence="2 3" key="1">
    <citation type="submission" date="2023-01" db="EMBL/GenBank/DDBJ databases">
        <title>Analysis of 21 Apiospora genomes using comparative genomics revels a genus with tremendous synthesis potential of carbohydrate active enzymes and secondary metabolites.</title>
        <authorList>
            <person name="Sorensen T."/>
        </authorList>
    </citation>
    <scope>NUCLEOTIDE SEQUENCE [LARGE SCALE GENOMIC DNA]</scope>
    <source>
        <strain evidence="2 3">CBS 117206</strain>
    </source>
</reference>
<accession>A0AAW0QRU1</accession>
<protein>
    <submittedName>
        <fullName evidence="2">Uncharacterized protein</fullName>
    </submittedName>
</protein>
<name>A0AAW0QRU1_9PEZI</name>
<dbReference type="Proteomes" id="UP001392437">
    <property type="component" value="Unassembled WGS sequence"/>
</dbReference>
<organism evidence="2 3">
    <name type="scientific">Apiospora kogelbergensis</name>
    <dbReference type="NCBI Taxonomy" id="1337665"/>
    <lineage>
        <taxon>Eukaryota</taxon>
        <taxon>Fungi</taxon>
        <taxon>Dikarya</taxon>
        <taxon>Ascomycota</taxon>
        <taxon>Pezizomycotina</taxon>
        <taxon>Sordariomycetes</taxon>
        <taxon>Xylariomycetidae</taxon>
        <taxon>Amphisphaeriales</taxon>
        <taxon>Apiosporaceae</taxon>
        <taxon>Apiospora</taxon>
    </lineage>
</organism>
<comment type="caution">
    <text evidence="2">The sequence shown here is derived from an EMBL/GenBank/DDBJ whole genome shotgun (WGS) entry which is preliminary data.</text>
</comment>
<dbReference type="EMBL" id="JAQQWP010000007">
    <property type="protein sequence ID" value="KAK8109853.1"/>
    <property type="molecule type" value="Genomic_DNA"/>
</dbReference>
<evidence type="ECO:0000256" key="1">
    <source>
        <dbReference type="SAM" id="MobiDB-lite"/>
    </source>
</evidence>
<dbReference type="AlphaFoldDB" id="A0AAW0QRU1"/>
<evidence type="ECO:0000313" key="2">
    <source>
        <dbReference type="EMBL" id="KAK8109853.1"/>
    </source>
</evidence>
<evidence type="ECO:0000313" key="3">
    <source>
        <dbReference type="Proteomes" id="UP001392437"/>
    </source>
</evidence>
<sequence>MGWCCGLFGSGSRRSSPGQTAAARPAQTGLEGVEFSPRHSLASSEGGGHRPAQNGLQGVEFSPSQSFASSDGEGARPGNVMRPSKATQPRLPATANNTDRQNPELFGYYAPSSGLAQDSYEPQAPAPAPALAGLPPYRSAYQ</sequence>
<gene>
    <name evidence="2" type="ORF">PG999_007990</name>
</gene>
<feature type="region of interest" description="Disordered" evidence="1">
    <location>
        <begin position="1"/>
        <end position="142"/>
    </location>
</feature>
<proteinExistence type="predicted"/>